<name>A0ABM8V999_THEXY</name>
<reference evidence="1 2" key="1">
    <citation type="submission" date="2021-04" db="EMBL/GenBank/DDBJ databases">
        <authorList>
            <person name="Rakotoarivonina H."/>
        </authorList>
    </citation>
    <scope>NUCLEOTIDE SEQUENCE [LARGE SCALE GENOMIC DNA]</scope>
    <source>
        <strain evidence="1 2">XE</strain>
    </source>
</reference>
<gene>
    <name evidence="1" type="primary">txxe 3733</name>
    <name evidence="1" type="ORF">TXXE_19110</name>
</gene>
<evidence type="ECO:0000313" key="1">
    <source>
        <dbReference type="EMBL" id="CAG5093001.1"/>
    </source>
</evidence>
<organism evidence="1 2">
    <name type="scientific">Thermobacillus xylanilyticus</name>
    <dbReference type="NCBI Taxonomy" id="76633"/>
    <lineage>
        <taxon>Bacteria</taxon>
        <taxon>Bacillati</taxon>
        <taxon>Bacillota</taxon>
        <taxon>Bacilli</taxon>
        <taxon>Bacillales</taxon>
        <taxon>Paenibacillaceae</taxon>
        <taxon>Thermobacillus</taxon>
    </lineage>
</organism>
<protein>
    <submittedName>
        <fullName evidence="1">Uncharacterized protein</fullName>
    </submittedName>
</protein>
<evidence type="ECO:0000313" key="2">
    <source>
        <dbReference type="Proteomes" id="UP000681526"/>
    </source>
</evidence>
<sequence>MLAIMSLLIKSYHVQYSTTLKVILFLVVLTND</sequence>
<dbReference type="Proteomes" id="UP000681526">
    <property type="component" value="Unassembled WGS sequence"/>
</dbReference>
<comment type="caution">
    <text evidence="1">The sequence shown here is derived from an EMBL/GenBank/DDBJ whole genome shotgun (WGS) entry which is preliminary data.</text>
</comment>
<keyword evidence="2" id="KW-1185">Reference proteome</keyword>
<dbReference type="EMBL" id="CAJRAY010000098">
    <property type="protein sequence ID" value="CAG5093001.1"/>
    <property type="molecule type" value="Genomic_DNA"/>
</dbReference>
<accession>A0ABM8V999</accession>
<proteinExistence type="predicted"/>